<feature type="region of interest" description="Disordered" evidence="1">
    <location>
        <begin position="659"/>
        <end position="711"/>
    </location>
</feature>
<reference evidence="4 5" key="1">
    <citation type="journal article" date="2015" name="BMC Genomics">
        <title>Gene expression during zombie ant biting behavior reflects the complexity underlying fungal parasitic behavioral manipulation.</title>
        <authorList>
            <person name="de Bekker C."/>
            <person name="Ohm R.A."/>
            <person name="Loreto R.G."/>
            <person name="Sebastian A."/>
            <person name="Albert I."/>
            <person name="Merrow M."/>
            <person name="Brachmann A."/>
            <person name="Hughes D.P."/>
        </authorList>
    </citation>
    <scope>NUCLEOTIDE SEQUENCE [LARGE SCALE GENOMIC DNA]</scope>
    <source>
        <strain evidence="4 5">SC16a</strain>
    </source>
</reference>
<reference evidence="4 5" key="2">
    <citation type="journal article" date="2017" name="Sci. Rep.">
        <title>Ant-infecting Ophiocordyceps genomes reveal a high diversity of potential behavioral manipulation genes and a possible major role for enterotoxins.</title>
        <authorList>
            <person name="de Bekker C."/>
            <person name="Ohm R.A."/>
            <person name="Evans H.C."/>
            <person name="Brachmann A."/>
            <person name="Hughes D.P."/>
        </authorList>
    </citation>
    <scope>NUCLEOTIDE SEQUENCE [LARGE SCALE GENOMIC DNA]</scope>
    <source>
        <strain evidence="4 5">SC16a</strain>
    </source>
</reference>
<evidence type="ECO:0000256" key="1">
    <source>
        <dbReference type="SAM" id="MobiDB-lite"/>
    </source>
</evidence>
<sequence>MAALMALVLAQLAASQPAISFPFNSQLPPAARTDKFFSFSLSPSTFTSDSKRMTYALGRHPDWLSLGTDGLRLYGTPKDASVPPGHVVGQPVEIIATDDQGPTTMKATVVVSRDPPPAIRIPISKQIGGFGKFSAPSSVLSYPDTDFKFTFNRDTFAGKSSNHYATSGDGSPLPAWVAFDNGSMTFSGRTPPFKSLVQPPQAFDFRLVASDIVGFAASSINFAIVVGSHNLTTDHPMISLNASWGSKLLYDGFEHGIRLDGKPVAPSELTVTTTSLPPWLTLDTATGNLYGTPGPGDHSTSFTVTFQDPFADTLNVLVAVHVASSLFESTVEDMEARPDSRIDVDLAKYFRHPADIQVEVTAIPKQDWLKVHGLRIFGQVPKSAKGDFQISIRAKSKKSGIQETEQFGVGILALDGSTTVPIAPNGPSTPTGTHHPTDTSRPQPTASPVEPEPNRLSTGEIMLATIIPIIFVCVLLMLLVCYVRRRRARGGKSRDNMSNPMAIGHDVTDSDSTDDAQGMVRDARAEKLQHYKLSKAGRGTFKRPLTRRRSSDTLGPGDGSDSGYSRGMHTYEGRPSASVSSTACDDQDRRSWITVEGDDVASIAPSGSSAASHIRSSGGAADAAQHLQAAGPVAYQGKPGGTFDSDVELGRTAVDARSQLGHADEERAVHVQLGDDSGERRGRQRVRTPEAGQGAGGRRRQGAVVQPSPVAEHWQDRRRGDGRLVFVDGELASDWASTWSEHVVQQPRPRWTPADREDDDDDDDDGERQLQGVYVRAGCGYGEDHQMIPERRRISQPCVHIIYDDEYRVHGLGEDL</sequence>
<feature type="region of interest" description="Disordered" evidence="1">
    <location>
        <begin position="738"/>
        <end position="767"/>
    </location>
</feature>
<feature type="region of interest" description="Disordered" evidence="1">
    <location>
        <begin position="489"/>
        <end position="516"/>
    </location>
</feature>
<dbReference type="Proteomes" id="UP000037136">
    <property type="component" value="Unassembled WGS sequence"/>
</dbReference>
<dbReference type="InterPro" id="IPR015919">
    <property type="entry name" value="Cadherin-like_sf"/>
</dbReference>
<dbReference type="AlphaFoldDB" id="A0A2A9P349"/>
<feature type="region of interest" description="Disordered" evidence="1">
    <location>
        <begin position="602"/>
        <end position="625"/>
    </location>
</feature>
<feature type="region of interest" description="Disordered" evidence="1">
    <location>
        <begin position="419"/>
        <end position="454"/>
    </location>
</feature>
<keyword evidence="3" id="KW-0732">Signal</keyword>
<evidence type="ECO:0000256" key="3">
    <source>
        <dbReference type="SAM" id="SignalP"/>
    </source>
</evidence>
<evidence type="ECO:0008006" key="6">
    <source>
        <dbReference type="Google" id="ProtNLM"/>
    </source>
</evidence>
<gene>
    <name evidence="4" type="ORF">XA68_17661</name>
</gene>
<comment type="caution">
    <text evidence="4">The sequence shown here is derived from an EMBL/GenBank/DDBJ whole genome shotgun (WGS) entry which is preliminary data.</text>
</comment>
<dbReference type="SUPFAM" id="SSF49313">
    <property type="entry name" value="Cadherin-like"/>
    <property type="match status" value="3"/>
</dbReference>
<feature type="chain" id="PRO_5012631667" description="Dystroglycan-type cadherin-like domain-containing protein" evidence="3">
    <location>
        <begin position="21"/>
        <end position="816"/>
    </location>
</feature>
<dbReference type="Pfam" id="PF05345">
    <property type="entry name" value="He_PIG"/>
    <property type="match status" value="3"/>
</dbReference>
<keyword evidence="2" id="KW-0472">Membrane</keyword>
<organism evidence="4 5">
    <name type="scientific">Ophiocordyceps unilateralis</name>
    <name type="common">Zombie-ant fungus</name>
    <name type="synonym">Torrubia unilateralis</name>
    <dbReference type="NCBI Taxonomy" id="268505"/>
    <lineage>
        <taxon>Eukaryota</taxon>
        <taxon>Fungi</taxon>
        <taxon>Dikarya</taxon>
        <taxon>Ascomycota</taxon>
        <taxon>Pezizomycotina</taxon>
        <taxon>Sordariomycetes</taxon>
        <taxon>Hypocreomycetidae</taxon>
        <taxon>Hypocreales</taxon>
        <taxon>Ophiocordycipitaceae</taxon>
        <taxon>Ophiocordyceps</taxon>
    </lineage>
</organism>
<evidence type="ECO:0000256" key="2">
    <source>
        <dbReference type="SAM" id="Phobius"/>
    </source>
</evidence>
<feature type="compositionally biased region" description="Acidic residues" evidence="1">
    <location>
        <begin position="756"/>
        <end position="766"/>
    </location>
</feature>
<accession>A0A2A9P349</accession>
<dbReference type="EMBL" id="LAZP02000779">
    <property type="protein sequence ID" value="PFH55758.1"/>
    <property type="molecule type" value="Genomic_DNA"/>
</dbReference>
<dbReference type="GO" id="GO:0016020">
    <property type="term" value="C:membrane"/>
    <property type="evidence" value="ECO:0007669"/>
    <property type="project" value="InterPro"/>
</dbReference>
<evidence type="ECO:0000313" key="4">
    <source>
        <dbReference type="EMBL" id="PFH55758.1"/>
    </source>
</evidence>
<dbReference type="Gene3D" id="2.60.40.10">
    <property type="entry name" value="Immunoglobulins"/>
    <property type="match status" value="3"/>
</dbReference>
<dbReference type="STRING" id="268505.A0A2A9P349"/>
<dbReference type="GO" id="GO:0005509">
    <property type="term" value="F:calcium ion binding"/>
    <property type="evidence" value="ECO:0007669"/>
    <property type="project" value="InterPro"/>
</dbReference>
<name>A0A2A9P349_OPHUN</name>
<feature type="compositionally biased region" description="Basic residues" evidence="1">
    <location>
        <begin position="530"/>
        <end position="548"/>
    </location>
</feature>
<dbReference type="InterPro" id="IPR013783">
    <property type="entry name" value="Ig-like_fold"/>
</dbReference>
<keyword evidence="2" id="KW-0812">Transmembrane</keyword>
<proteinExistence type="predicted"/>
<evidence type="ECO:0000313" key="5">
    <source>
        <dbReference type="Proteomes" id="UP000037136"/>
    </source>
</evidence>
<feature type="region of interest" description="Disordered" evidence="1">
    <location>
        <begin position="528"/>
        <end position="586"/>
    </location>
</feature>
<keyword evidence="2" id="KW-1133">Transmembrane helix</keyword>
<keyword evidence="5" id="KW-1185">Reference proteome</keyword>
<dbReference type="OrthoDB" id="41532at2759"/>
<feature type="signal peptide" evidence="3">
    <location>
        <begin position="1"/>
        <end position="20"/>
    </location>
</feature>
<feature type="transmembrane region" description="Helical" evidence="2">
    <location>
        <begin position="461"/>
        <end position="483"/>
    </location>
</feature>
<protein>
    <recommendedName>
        <fullName evidence="6">Dystroglycan-type cadherin-like domain-containing protein</fullName>
    </recommendedName>
</protein>